<evidence type="ECO:0000313" key="1">
    <source>
        <dbReference type="EMBL" id="SHE57340.1"/>
    </source>
</evidence>
<sequence>MGFFICDSCGREVGLFDGILSWHQEGQELGNFTITHRPGQYCLGQPGNNVSRELFRVASVKGYLAFVQYLLTRWGEGYVLKDYSSLQRIIIQISSHIHEGMANLLGE</sequence>
<protein>
    <submittedName>
        <fullName evidence="1">Uncharacterized protein</fullName>
    </submittedName>
</protein>
<accession>A0A1M4UL76</accession>
<dbReference type="EMBL" id="FQUW01000007">
    <property type="protein sequence ID" value="SHE57340.1"/>
    <property type="molecule type" value="Genomic_DNA"/>
</dbReference>
<dbReference type="Proteomes" id="UP000184196">
    <property type="component" value="Unassembled WGS sequence"/>
</dbReference>
<dbReference type="RefSeq" id="WP_027355413.1">
    <property type="nucleotide sequence ID" value="NZ_FQUW01000007.1"/>
</dbReference>
<gene>
    <name evidence="1" type="ORF">SAMN02745218_00496</name>
</gene>
<keyword evidence="2" id="KW-1185">Reference proteome</keyword>
<name>A0A1M4UL76_9FIRM</name>
<dbReference type="AlphaFoldDB" id="A0A1M4UL76"/>
<proteinExistence type="predicted"/>
<evidence type="ECO:0000313" key="2">
    <source>
        <dbReference type="Proteomes" id="UP000184196"/>
    </source>
</evidence>
<reference evidence="2" key="1">
    <citation type="submission" date="2016-11" db="EMBL/GenBank/DDBJ databases">
        <authorList>
            <person name="Varghese N."/>
            <person name="Submissions S."/>
        </authorList>
    </citation>
    <scope>NUCLEOTIDE SEQUENCE [LARGE SCALE GENOMIC DNA]</scope>
    <source>
        <strain evidence="2">DSM 11792</strain>
    </source>
</reference>
<organism evidence="1 2">
    <name type="scientific">Desulfofundulus australicus DSM 11792</name>
    <dbReference type="NCBI Taxonomy" id="1121425"/>
    <lineage>
        <taxon>Bacteria</taxon>
        <taxon>Bacillati</taxon>
        <taxon>Bacillota</taxon>
        <taxon>Clostridia</taxon>
        <taxon>Eubacteriales</taxon>
        <taxon>Peptococcaceae</taxon>
        <taxon>Desulfofundulus</taxon>
    </lineage>
</organism>
<dbReference type="OrthoDB" id="1808111at2"/>